<dbReference type="AlphaFoldDB" id="A0AAW2BTI8"/>
<dbReference type="InterPro" id="IPR012337">
    <property type="entry name" value="RNaseH-like_sf"/>
</dbReference>
<evidence type="ECO:0000313" key="2">
    <source>
        <dbReference type="EMBL" id="KAK9988567.1"/>
    </source>
</evidence>
<dbReference type="SUPFAM" id="SSF53098">
    <property type="entry name" value="Ribonuclease H-like"/>
    <property type="match status" value="1"/>
</dbReference>
<organism evidence="2 3">
    <name type="scientific">Lithocarpus litseifolius</name>
    <dbReference type="NCBI Taxonomy" id="425828"/>
    <lineage>
        <taxon>Eukaryota</taxon>
        <taxon>Viridiplantae</taxon>
        <taxon>Streptophyta</taxon>
        <taxon>Embryophyta</taxon>
        <taxon>Tracheophyta</taxon>
        <taxon>Spermatophyta</taxon>
        <taxon>Magnoliopsida</taxon>
        <taxon>eudicotyledons</taxon>
        <taxon>Gunneridae</taxon>
        <taxon>Pentapetalae</taxon>
        <taxon>rosids</taxon>
        <taxon>fabids</taxon>
        <taxon>Fagales</taxon>
        <taxon>Fagaceae</taxon>
        <taxon>Lithocarpus</taxon>
    </lineage>
</organism>
<dbReference type="InterPro" id="IPR008906">
    <property type="entry name" value="HATC_C_dom"/>
</dbReference>
<reference evidence="2 3" key="1">
    <citation type="submission" date="2024-01" db="EMBL/GenBank/DDBJ databases">
        <title>A telomere-to-telomere, gap-free genome of sweet tea (Lithocarpus litseifolius).</title>
        <authorList>
            <person name="Zhou J."/>
        </authorList>
    </citation>
    <scope>NUCLEOTIDE SEQUENCE [LARGE SCALE GENOMIC DNA]</scope>
    <source>
        <strain evidence="2">Zhou-2022a</strain>
        <tissue evidence="2">Leaf</tissue>
    </source>
</reference>
<keyword evidence="3" id="KW-1185">Reference proteome</keyword>
<dbReference type="EMBL" id="JAZDWU010000010">
    <property type="protein sequence ID" value="KAK9988567.1"/>
    <property type="molecule type" value="Genomic_DNA"/>
</dbReference>
<sequence>MLGDSMLHMRCAAHILNLIVQDGLFLIGDDIEMIHDSVIYWTKSPKRRQKFDENARQLRVQCTKELVLDYVDESLVDNEGSFHMPTSTLNQVAQMKFRLSGAMPSFDLFVNNSSSSSKKHGSARMEFDHFIDEEVLKRSENFDILARWKSNGLKYPTLQRIAKDILAIPITTVTSESAFSTSGRLLSPHYSRLHPKTIEAMMCAQNWLWSEINGSSIMFGDCTLQSILDDGESKEEDESCVTVVED</sequence>
<name>A0AAW2BTI8_9ROSI</name>
<dbReference type="PANTHER" id="PTHR23272:SF179">
    <property type="entry name" value="ZINC FINGER BED DOMAIN-CONTAINING PROTEIN RICESLEEPER 2-LIKE ISOFORM X1"/>
    <property type="match status" value="1"/>
</dbReference>
<proteinExistence type="predicted"/>
<dbReference type="PANTHER" id="PTHR23272">
    <property type="entry name" value="BED FINGER-RELATED"/>
    <property type="match status" value="1"/>
</dbReference>
<accession>A0AAW2BTI8</accession>
<dbReference type="Proteomes" id="UP001459277">
    <property type="component" value="Unassembled WGS sequence"/>
</dbReference>
<feature type="domain" description="HAT C-terminal dimerisation" evidence="1">
    <location>
        <begin position="126"/>
        <end position="208"/>
    </location>
</feature>
<dbReference type="GO" id="GO:0046983">
    <property type="term" value="F:protein dimerization activity"/>
    <property type="evidence" value="ECO:0007669"/>
    <property type="project" value="InterPro"/>
</dbReference>
<evidence type="ECO:0000259" key="1">
    <source>
        <dbReference type="Pfam" id="PF05699"/>
    </source>
</evidence>
<protein>
    <recommendedName>
        <fullName evidence="1">HAT C-terminal dimerisation domain-containing protein</fullName>
    </recommendedName>
</protein>
<dbReference type="Pfam" id="PF05699">
    <property type="entry name" value="Dimer_Tnp_hAT"/>
    <property type="match status" value="1"/>
</dbReference>
<evidence type="ECO:0000313" key="3">
    <source>
        <dbReference type="Proteomes" id="UP001459277"/>
    </source>
</evidence>
<gene>
    <name evidence="2" type="ORF">SO802_028806</name>
</gene>
<comment type="caution">
    <text evidence="2">The sequence shown here is derived from an EMBL/GenBank/DDBJ whole genome shotgun (WGS) entry which is preliminary data.</text>
</comment>